<feature type="transmembrane region" description="Helical" evidence="1">
    <location>
        <begin position="183"/>
        <end position="203"/>
    </location>
</feature>
<name>A0A3P1T628_9ACTN</name>
<feature type="transmembrane region" description="Helical" evidence="1">
    <location>
        <begin position="23"/>
        <end position="42"/>
    </location>
</feature>
<evidence type="ECO:0000256" key="1">
    <source>
        <dbReference type="SAM" id="Phobius"/>
    </source>
</evidence>
<dbReference type="RefSeq" id="WP_124844807.1">
    <property type="nucleotide sequence ID" value="NZ_JAUNKP010000024.1"/>
</dbReference>
<proteinExistence type="predicted"/>
<keyword evidence="1" id="KW-0472">Membrane</keyword>
<keyword evidence="1" id="KW-1133">Transmembrane helix</keyword>
<dbReference type="Proteomes" id="UP000280819">
    <property type="component" value="Unassembled WGS sequence"/>
</dbReference>
<evidence type="ECO:0000313" key="2">
    <source>
        <dbReference type="EMBL" id="RRD04655.1"/>
    </source>
</evidence>
<protein>
    <submittedName>
        <fullName evidence="2">Uncharacterized protein</fullName>
    </submittedName>
</protein>
<reference evidence="2 3" key="1">
    <citation type="submission" date="2018-11" db="EMBL/GenBank/DDBJ databases">
        <title>Genomes From Bacteria Associated with the Canine Oral Cavity: a Test Case for Automated Genome-Based Taxonomic Assignment.</title>
        <authorList>
            <person name="Coil D.A."/>
            <person name="Jospin G."/>
            <person name="Darling A.E."/>
            <person name="Wallis C."/>
            <person name="Davis I.J."/>
            <person name="Harris S."/>
            <person name="Eisen J.A."/>
            <person name="Holcombe L.J."/>
            <person name="O'Flynn C."/>
        </authorList>
    </citation>
    <scope>NUCLEOTIDE SEQUENCE [LARGE SCALE GENOMIC DNA]</scope>
    <source>
        <strain evidence="2 3">OH887_COT-365</strain>
    </source>
</reference>
<organism evidence="2 3">
    <name type="scientific">Arachnia propionica</name>
    <dbReference type="NCBI Taxonomy" id="1750"/>
    <lineage>
        <taxon>Bacteria</taxon>
        <taxon>Bacillati</taxon>
        <taxon>Actinomycetota</taxon>
        <taxon>Actinomycetes</taxon>
        <taxon>Propionibacteriales</taxon>
        <taxon>Propionibacteriaceae</taxon>
        <taxon>Arachnia</taxon>
    </lineage>
</organism>
<comment type="caution">
    <text evidence="2">The sequence shown here is derived from an EMBL/GenBank/DDBJ whole genome shotgun (WGS) entry which is preliminary data.</text>
</comment>
<keyword evidence="1" id="KW-0812">Transmembrane</keyword>
<dbReference type="AlphaFoldDB" id="A0A3P1T628"/>
<gene>
    <name evidence="2" type="ORF">EII34_08900</name>
</gene>
<evidence type="ECO:0000313" key="3">
    <source>
        <dbReference type="Proteomes" id="UP000280819"/>
    </source>
</evidence>
<accession>A0A3P1T628</accession>
<dbReference type="EMBL" id="RQZG01000009">
    <property type="protein sequence ID" value="RRD04655.1"/>
    <property type="molecule type" value="Genomic_DNA"/>
</dbReference>
<sequence>MTAHEETPILDLTTYVKRLFQQFLSALIPAVLVLVAGAVWTLTAPSSWEARSAVVAKIPTASTEADATQQGAMLAPMVASDLLVAENSFDVASRVIAKHPEIQPTQLKSMVKVRSAGLGLQFNATAGDAASAAALANDYAVAFTEVLNEQHATSQEALRFTYRQSVVADPKLAAVQSGKLPRVVITVGLAGLTWVAAAVLLDLRAQRRSRRQSS</sequence>